<gene>
    <name evidence="8" type="ORF">CSSPJE1EN1_LOCUS11100</name>
</gene>
<evidence type="ECO:0000256" key="2">
    <source>
        <dbReference type="ARBA" id="ARBA00004240"/>
    </source>
</evidence>
<keyword evidence="4" id="KW-0256">Endoplasmic reticulum</keyword>
<evidence type="ECO:0000256" key="3">
    <source>
        <dbReference type="ARBA" id="ARBA00004370"/>
    </source>
</evidence>
<feature type="region of interest" description="Disordered" evidence="7">
    <location>
        <begin position="339"/>
        <end position="361"/>
    </location>
</feature>
<proteinExistence type="predicted"/>
<dbReference type="InterPro" id="IPR052374">
    <property type="entry name" value="SERAC1"/>
</dbReference>
<evidence type="ECO:0000313" key="9">
    <source>
        <dbReference type="Proteomes" id="UP001497444"/>
    </source>
</evidence>
<evidence type="ECO:0000256" key="7">
    <source>
        <dbReference type="SAM" id="MobiDB-lite"/>
    </source>
</evidence>
<name>A0ABP0WGS3_9BRYO</name>
<reference evidence="8" key="1">
    <citation type="submission" date="2024-02" db="EMBL/GenBank/DDBJ databases">
        <authorList>
            <consortium name="ELIXIR-Norway"/>
            <consortium name="Elixir Norway"/>
        </authorList>
    </citation>
    <scope>NUCLEOTIDE SEQUENCE</scope>
</reference>
<accession>A0ABP0WGS3</accession>
<dbReference type="EMBL" id="OZ020112">
    <property type="protein sequence ID" value="CAK9265622.1"/>
    <property type="molecule type" value="Genomic_DNA"/>
</dbReference>
<evidence type="ECO:0000313" key="8">
    <source>
        <dbReference type="EMBL" id="CAK9265622.1"/>
    </source>
</evidence>
<dbReference type="PANTHER" id="PTHR48182:SF2">
    <property type="entry name" value="PROTEIN SERAC1"/>
    <property type="match status" value="1"/>
</dbReference>
<evidence type="ECO:0000256" key="6">
    <source>
        <dbReference type="ARBA" id="ARBA00023136"/>
    </source>
</evidence>
<keyword evidence="6" id="KW-0472">Membrane</keyword>
<protein>
    <submittedName>
        <fullName evidence="8">Uncharacterized protein</fullName>
    </submittedName>
</protein>
<dbReference type="PANTHER" id="PTHR48182">
    <property type="entry name" value="PROTEIN SERAC1"/>
    <property type="match status" value="1"/>
</dbReference>
<dbReference type="Proteomes" id="UP001497444">
    <property type="component" value="Chromosome 17"/>
</dbReference>
<feature type="compositionally biased region" description="Basic and acidic residues" evidence="7">
    <location>
        <begin position="347"/>
        <end position="361"/>
    </location>
</feature>
<comment type="subcellular location">
    <subcellularLocation>
        <location evidence="2">Endoplasmic reticulum</location>
    </subcellularLocation>
    <subcellularLocation>
        <location evidence="3">Membrane</location>
    </subcellularLocation>
    <subcellularLocation>
        <location evidence="1">Mitochondrion</location>
    </subcellularLocation>
</comment>
<evidence type="ECO:0000256" key="1">
    <source>
        <dbReference type="ARBA" id="ARBA00004173"/>
    </source>
</evidence>
<keyword evidence="9" id="KW-1185">Reference proteome</keyword>
<evidence type="ECO:0000256" key="5">
    <source>
        <dbReference type="ARBA" id="ARBA00023128"/>
    </source>
</evidence>
<sequence>MQTAVHQLWPPPGDMRKTEMNILFFHDYSRDPDEWKSAWTQHKHPDVCWPEKWLTADLDFDARVLFVSYYGQSCATDVVNVLFKTLVIRDEWDLCKNHQPLLLVGCGFGTLVLDNLFVKAMEEAVTSPTEAGAFVRNVRGSMLNNPAIYGKNLTRDVVGMDPCQWIKEAIWEDWDPEVQWKPESKQSRFYNLLLESCRMVYQFEAIRAILVHLQQKLDNIIAACDISNYSDCMFENEFTYLRRNGIEGAKILIVQRMLATMGVDVEQHMVAKKFDDGEQLENERKLAILKFTVEMFCERHEWHSVPTMRESDIRHTIESSLNDVVHGISPLSDDVVNEKMRRKRKRESMDHSGREAFRRDGNDTVPIHFPSIREQSIMSVKQLQQLACNMRLGENLPQEDVQEQLMAHMAQVLHGGKLIVTANILEGKIQFLFGNAKSMAQIVGTCDSCTGYH</sequence>
<evidence type="ECO:0000256" key="4">
    <source>
        <dbReference type="ARBA" id="ARBA00022824"/>
    </source>
</evidence>
<organism evidence="8 9">
    <name type="scientific">Sphagnum jensenii</name>
    <dbReference type="NCBI Taxonomy" id="128206"/>
    <lineage>
        <taxon>Eukaryota</taxon>
        <taxon>Viridiplantae</taxon>
        <taxon>Streptophyta</taxon>
        <taxon>Embryophyta</taxon>
        <taxon>Bryophyta</taxon>
        <taxon>Sphagnophytina</taxon>
        <taxon>Sphagnopsida</taxon>
        <taxon>Sphagnales</taxon>
        <taxon>Sphagnaceae</taxon>
        <taxon>Sphagnum</taxon>
    </lineage>
</organism>
<keyword evidence="5" id="KW-0496">Mitochondrion</keyword>